<feature type="transmembrane region" description="Helical" evidence="1">
    <location>
        <begin position="93"/>
        <end position="111"/>
    </location>
</feature>
<gene>
    <name evidence="2" type="ORF">LAMO00422_LOCUS24224</name>
</gene>
<dbReference type="AlphaFoldDB" id="A0A7S0DTR5"/>
<keyword evidence="1" id="KW-1133">Transmembrane helix</keyword>
<evidence type="ECO:0000256" key="1">
    <source>
        <dbReference type="SAM" id="Phobius"/>
    </source>
</evidence>
<feature type="transmembrane region" description="Helical" evidence="1">
    <location>
        <begin position="23"/>
        <end position="42"/>
    </location>
</feature>
<dbReference type="PANTHER" id="PTHR35136">
    <property type="entry name" value="CYCLOEUCALENOL CYCLOISOMERASE"/>
    <property type="match status" value="1"/>
</dbReference>
<dbReference type="EMBL" id="HBEM01035406">
    <property type="protein sequence ID" value="CAD8465256.1"/>
    <property type="molecule type" value="Transcribed_RNA"/>
</dbReference>
<feature type="transmembrane region" description="Helical" evidence="1">
    <location>
        <begin position="170"/>
        <end position="190"/>
    </location>
</feature>
<dbReference type="PANTHER" id="PTHR35136:SF1">
    <property type="entry name" value="CYCLOEUCALENOL CYCLOISOMERASE"/>
    <property type="match status" value="1"/>
</dbReference>
<feature type="transmembrane region" description="Helical" evidence="1">
    <location>
        <begin position="272"/>
        <end position="297"/>
    </location>
</feature>
<evidence type="ECO:0000313" key="2">
    <source>
        <dbReference type="EMBL" id="CAD8465256.1"/>
    </source>
</evidence>
<feature type="transmembrane region" description="Helical" evidence="1">
    <location>
        <begin position="202"/>
        <end position="219"/>
    </location>
</feature>
<reference evidence="2" key="1">
    <citation type="submission" date="2021-01" db="EMBL/GenBank/DDBJ databases">
        <authorList>
            <person name="Corre E."/>
            <person name="Pelletier E."/>
            <person name="Niang G."/>
            <person name="Scheremetjew M."/>
            <person name="Finn R."/>
            <person name="Kale V."/>
            <person name="Holt S."/>
            <person name="Cochrane G."/>
            <person name="Meng A."/>
            <person name="Brown T."/>
            <person name="Cohen L."/>
        </authorList>
    </citation>
    <scope>NUCLEOTIDE SEQUENCE</scope>
    <source>
        <strain evidence="2">CCMP2058</strain>
    </source>
</reference>
<keyword evidence="1" id="KW-0472">Membrane</keyword>
<dbReference type="InterPro" id="IPR020532">
    <property type="entry name" value="Cycloeucalenol_cycloisomerase"/>
</dbReference>
<keyword evidence="1" id="KW-0812">Transmembrane</keyword>
<sequence length="325" mass="37024">MAKVLEGLAFLAVDPTVHRMCQVIGAMVSGLVVVGMLCTSDVKGRRNWLPDCKLNSCKRNWEVFSLTYGVFWITCFAIIIGGELYESFDREHYMIVCGGLATPLLLQPILLPSITGESDVPLFERYSLKANLWIFIFGFIGNYWYTHYFYNVLEAHYSMPSWDLNGVPIPMYLATHFYFCFYHVLSNLALRKAYSTFSPGAMRRLFVISLVLIMSYATAFMESLTISGFPCYGFKDRDLAYTLGSAFYGIYFIVSFPMFLRLDESPPKKWDLFTVAVEALASGMAVLMLLDIVRVYMGIDLNIRLNRPCKLNAAFTCKPFNFKTC</sequence>
<feature type="transmembrane region" description="Helical" evidence="1">
    <location>
        <begin position="63"/>
        <end position="81"/>
    </location>
</feature>
<organism evidence="2">
    <name type="scientific">Amorphochlora amoebiformis</name>
    <dbReference type="NCBI Taxonomy" id="1561963"/>
    <lineage>
        <taxon>Eukaryota</taxon>
        <taxon>Sar</taxon>
        <taxon>Rhizaria</taxon>
        <taxon>Cercozoa</taxon>
        <taxon>Chlorarachniophyceae</taxon>
        <taxon>Amorphochlora</taxon>
    </lineage>
</organism>
<dbReference type="GO" id="GO:0047793">
    <property type="term" value="F:cycloeucalenol cycloisomerase activity"/>
    <property type="evidence" value="ECO:0007669"/>
    <property type="project" value="InterPro"/>
</dbReference>
<name>A0A7S0DTR5_9EUKA</name>
<protein>
    <recommendedName>
        <fullName evidence="3">Cycloeucalenol cycloisomerase</fullName>
    </recommendedName>
</protein>
<proteinExistence type="predicted"/>
<feature type="transmembrane region" description="Helical" evidence="1">
    <location>
        <begin position="132"/>
        <end position="150"/>
    </location>
</feature>
<accession>A0A7S0DTR5</accession>
<evidence type="ECO:0008006" key="3">
    <source>
        <dbReference type="Google" id="ProtNLM"/>
    </source>
</evidence>
<feature type="transmembrane region" description="Helical" evidence="1">
    <location>
        <begin position="239"/>
        <end position="260"/>
    </location>
</feature>